<sequence length="103" mass="12101">MNAIFGDYFSEEIEIRWKCWDFAAITAAMQEMHFSNGTGRRKLTLGRKIKKGDTTMNLRTHFHRWMQYRENVRELSGCTDRELSDLGLSRTDIHRVAREAAFA</sequence>
<evidence type="ECO:0000313" key="3">
    <source>
        <dbReference type="Proteomes" id="UP000004386"/>
    </source>
</evidence>
<evidence type="ECO:0000259" key="1">
    <source>
        <dbReference type="Pfam" id="PF06568"/>
    </source>
</evidence>
<dbReference type="InterPro" id="IPR009506">
    <property type="entry name" value="YjiS-like"/>
</dbReference>
<comment type="caution">
    <text evidence="2">The sequence shown here is derived from an EMBL/GenBank/DDBJ whole genome shotgun (WGS) entry which is preliminary data.</text>
</comment>
<proteinExistence type="predicted"/>
<organism evidence="2 3">
    <name type="scientific">Brucella intermedia LMG 3301</name>
    <dbReference type="NCBI Taxonomy" id="641118"/>
    <lineage>
        <taxon>Bacteria</taxon>
        <taxon>Pseudomonadati</taxon>
        <taxon>Pseudomonadota</taxon>
        <taxon>Alphaproteobacteria</taxon>
        <taxon>Hyphomicrobiales</taxon>
        <taxon>Brucellaceae</taxon>
        <taxon>Brucella/Ochrobactrum group</taxon>
        <taxon>Brucella</taxon>
    </lineage>
</organism>
<protein>
    <recommendedName>
        <fullName evidence="1">YjiS-like domain-containing protein</fullName>
    </recommendedName>
</protein>
<dbReference type="Pfam" id="PF06568">
    <property type="entry name" value="YjiS-like"/>
    <property type="match status" value="1"/>
</dbReference>
<dbReference type="AlphaFoldDB" id="C4WIH2"/>
<accession>C4WIH2</accession>
<dbReference type="EMBL" id="ACQA01000001">
    <property type="protein sequence ID" value="EEQ95013.1"/>
    <property type="molecule type" value="Genomic_DNA"/>
</dbReference>
<gene>
    <name evidence="2" type="ORF">OINT_1000356</name>
</gene>
<dbReference type="Proteomes" id="UP000004386">
    <property type="component" value="Unassembled WGS sequence"/>
</dbReference>
<reference evidence="2 3" key="1">
    <citation type="submission" date="2009-05" db="EMBL/GenBank/DDBJ databases">
        <authorList>
            <person name="Setubal J.C."/>
            <person name="Boyle S."/>
            <person name="Crasta O.R."/>
            <person name="Gillespie J.J."/>
            <person name="Kenyon R.W."/>
            <person name="Lu J."/>
            <person name="Mane S."/>
            <person name="Nagrani S."/>
            <person name="Shallom J.M."/>
            <person name="Shallom S."/>
            <person name="Shukla M."/>
            <person name="Snyder E.E."/>
            <person name="Sobral B.W."/>
            <person name="Wattam A.R."/>
            <person name="Will R."/>
            <person name="Williams K."/>
            <person name="Yoo H."/>
            <person name="Munk C."/>
            <person name="Tapia R."/>
            <person name="Green L."/>
            <person name="Rogers Y."/>
            <person name="Detter J.C."/>
            <person name="Bruce D."/>
            <person name="Brettin T.S."/>
            <person name="Tsolis R."/>
        </authorList>
    </citation>
    <scope>NUCLEOTIDE SEQUENCE [LARGE SCALE GENOMIC DNA]</scope>
    <source>
        <strain evidence="2 3">LMG 3301</strain>
    </source>
</reference>
<evidence type="ECO:0000313" key="2">
    <source>
        <dbReference type="EMBL" id="EEQ95013.1"/>
    </source>
</evidence>
<name>C4WIH2_9HYPH</name>
<dbReference type="HOGENOM" id="CLU_178481_3_1_5"/>
<feature type="domain" description="YjiS-like" evidence="1">
    <location>
        <begin position="58"/>
        <end position="94"/>
    </location>
</feature>